<reference evidence="2 3" key="1">
    <citation type="submission" date="2021-09" db="EMBL/GenBank/DDBJ databases">
        <title>Aeromonas schubertii isolated from Asian sea bass.</title>
        <authorList>
            <person name="Pinpimai K."/>
        </authorList>
    </citation>
    <scope>NUCLEOTIDE SEQUENCE [LARGE SCALE GENOMIC DNA]</scope>
    <source>
        <strain evidence="2 3">CHULA2021a</strain>
    </source>
</reference>
<evidence type="ECO:0000313" key="3">
    <source>
        <dbReference type="Proteomes" id="UP000774958"/>
    </source>
</evidence>
<gene>
    <name evidence="2" type="ORF">LA374_05545</name>
</gene>
<dbReference type="RefSeq" id="WP_050667349.1">
    <property type="nucleotide sequence ID" value="NZ_CDDB01000074.1"/>
</dbReference>
<keyword evidence="1" id="KW-0472">Membrane</keyword>
<dbReference type="EMBL" id="JAIRBT010000005">
    <property type="protein sequence ID" value="MBZ6065665.1"/>
    <property type="molecule type" value="Genomic_DNA"/>
</dbReference>
<keyword evidence="3" id="KW-1185">Reference proteome</keyword>
<feature type="transmembrane region" description="Helical" evidence="1">
    <location>
        <begin position="101"/>
        <end position="120"/>
    </location>
</feature>
<proteinExistence type="predicted"/>
<dbReference type="PANTHER" id="PTHR39594">
    <property type="entry name" value="PROTEIN YCHQ"/>
    <property type="match status" value="1"/>
</dbReference>
<feature type="transmembrane region" description="Helical" evidence="1">
    <location>
        <begin position="39"/>
        <end position="63"/>
    </location>
</feature>
<feature type="transmembrane region" description="Helical" evidence="1">
    <location>
        <begin position="69"/>
        <end position="89"/>
    </location>
</feature>
<evidence type="ECO:0000313" key="2">
    <source>
        <dbReference type="EMBL" id="MBZ6065665.1"/>
    </source>
</evidence>
<dbReference type="PANTHER" id="PTHR39594:SF1">
    <property type="entry name" value="PROTEIN YCHQ"/>
    <property type="match status" value="1"/>
</dbReference>
<keyword evidence="1" id="KW-0812">Transmembrane</keyword>
<keyword evidence="1" id="KW-1133">Transmembrane helix</keyword>
<organism evidence="2 3">
    <name type="scientific">Aeromonas schubertii</name>
    <dbReference type="NCBI Taxonomy" id="652"/>
    <lineage>
        <taxon>Bacteria</taxon>
        <taxon>Pseudomonadati</taxon>
        <taxon>Pseudomonadota</taxon>
        <taxon>Gammaproteobacteria</taxon>
        <taxon>Aeromonadales</taxon>
        <taxon>Aeromonadaceae</taxon>
        <taxon>Aeromonas</taxon>
    </lineage>
</organism>
<evidence type="ECO:0000256" key="1">
    <source>
        <dbReference type="SAM" id="Phobius"/>
    </source>
</evidence>
<protein>
    <submittedName>
        <fullName evidence="2">SirB2 family protein</fullName>
    </submittedName>
</protein>
<accession>A0ABS7V8F5</accession>
<dbReference type="Pfam" id="PF04247">
    <property type="entry name" value="SirB"/>
    <property type="match status" value="1"/>
</dbReference>
<feature type="transmembrane region" description="Helical" evidence="1">
    <location>
        <begin position="6"/>
        <end position="27"/>
    </location>
</feature>
<dbReference type="InterPro" id="IPR007360">
    <property type="entry name" value="SirB"/>
</dbReference>
<comment type="caution">
    <text evidence="2">The sequence shown here is derived from an EMBL/GenBank/DDBJ whole genome shotgun (WGS) entry which is preliminary data.</text>
</comment>
<name>A0ABS7V8F5_9GAMM</name>
<dbReference type="Proteomes" id="UP000774958">
    <property type="component" value="Unassembled WGS sequence"/>
</dbReference>
<sequence>MYPILKHLHLLLVALAVVAFMVRFALLQRAAAPARQARLMRVGGVLNGLVVLSGLALCLLLGLNPINNAVPWLSEKLVCILIAAFLGWMSLSRFGSRTTRWFAFLGALGWVYFAAKLAVIKLPSLFG</sequence>